<evidence type="ECO:0000256" key="1">
    <source>
        <dbReference type="SAM" id="MobiDB-lite"/>
    </source>
</evidence>
<sequence length="308" mass="34950">MIAKIVQGRGFKGVVNYVLDKNKAELLAADGLRLNTKDSVVRSFIIQSSLNPIAKPVAHISLDFSAQDKEKLTNGKMIEIAKQYMAKMGYSNTQYLIARHNDTDHPHLHLILNRIDSDGKRISDQNERIRSTQVCKELTIKHGLYFASGKENVKRHRLREPDKAKYEIYDALKLAVPRANNWQELATILAKEDIKIEFKTKGTTSQIEGVRFTKNGYSFSGSKVDKQFSYSKIDFALRQNSCVEQQSNARVTPIQLQTQQSVSTDSDGIGLGGLFDDLLTPNPANDAEEDEFRRRMQRKKKKKRGFSL</sequence>
<keyword evidence="4" id="KW-1185">Reference proteome</keyword>
<protein>
    <recommendedName>
        <fullName evidence="2">MobA/VirD2-like nuclease domain-containing protein</fullName>
    </recommendedName>
</protein>
<gene>
    <name evidence="3" type="ORF">HMPREF1536_04537</name>
</gene>
<dbReference type="RefSeq" id="WP_028728981.1">
    <property type="nucleotide sequence ID" value="NZ_KE386763.1"/>
</dbReference>
<dbReference type="PATRIC" id="fig|1203610.3.peg.4625"/>
<dbReference type="AlphaFoldDB" id="A0A0F5IVB2"/>
<dbReference type="InterPro" id="IPR005094">
    <property type="entry name" value="Endonuclease_MobA/VirD2"/>
</dbReference>
<comment type="caution">
    <text evidence="3">The sequence shown here is derived from an EMBL/GenBank/DDBJ whole genome shotgun (WGS) entry which is preliminary data.</text>
</comment>
<dbReference type="HOGENOM" id="CLU_022309_0_0_10"/>
<evidence type="ECO:0000313" key="3">
    <source>
        <dbReference type="EMBL" id="KKB49473.1"/>
    </source>
</evidence>
<feature type="region of interest" description="Disordered" evidence="1">
    <location>
        <begin position="280"/>
        <end position="308"/>
    </location>
</feature>
<evidence type="ECO:0000313" key="4">
    <source>
        <dbReference type="Proteomes" id="UP000033035"/>
    </source>
</evidence>
<dbReference type="EMBL" id="AQHW01000025">
    <property type="protein sequence ID" value="KKB49473.1"/>
    <property type="molecule type" value="Genomic_DNA"/>
</dbReference>
<dbReference type="Pfam" id="PF03432">
    <property type="entry name" value="Relaxase"/>
    <property type="match status" value="1"/>
</dbReference>
<dbReference type="Proteomes" id="UP000033035">
    <property type="component" value="Unassembled WGS sequence"/>
</dbReference>
<accession>A0A0F5IVB2</accession>
<evidence type="ECO:0000259" key="2">
    <source>
        <dbReference type="Pfam" id="PF03432"/>
    </source>
</evidence>
<feature type="domain" description="MobA/VirD2-like nuclease" evidence="2">
    <location>
        <begin position="17"/>
        <end position="144"/>
    </location>
</feature>
<reference evidence="3 4" key="1">
    <citation type="submission" date="2013-04" db="EMBL/GenBank/DDBJ databases">
        <title>The Genome Sequence of Parabacteroides gordonii DSM 23371.</title>
        <authorList>
            <consortium name="The Broad Institute Genomics Platform"/>
            <person name="Earl A."/>
            <person name="Ward D."/>
            <person name="Feldgarden M."/>
            <person name="Gevers D."/>
            <person name="Martens E."/>
            <person name="Sakamoto M."/>
            <person name="Benno Y."/>
            <person name="Suzuki N."/>
            <person name="Matsunaga N."/>
            <person name="Koshihara K."/>
            <person name="Seki M."/>
            <person name="Komiya H."/>
            <person name="Walker B."/>
            <person name="Young S."/>
            <person name="Zeng Q."/>
            <person name="Gargeya S."/>
            <person name="Fitzgerald M."/>
            <person name="Haas B."/>
            <person name="Abouelleil A."/>
            <person name="Allen A.W."/>
            <person name="Alvarado L."/>
            <person name="Arachchi H.M."/>
            <person name="Berlin A.M."/>
            <person name="Chapman S.B."/>
            <person name="Gainer-Dewar J."/>
            <person name="Goldberg J."/>
            <person name="Griggs A."/>
            <person name="Gujja S."/>
            <person name="Hansen M."/>
            <person name="Howarth C."/>
            <person name="Imamovic A."/>
            <person name="Ireland A."/>
            <person name="Larimer J."/>
            <person name="McCowan C."/>
            <person name="Murphy C."/>
            <person name="Pearson M."/>
            <person name="Poon T.W."/>
            <person name="Priest M."/>
            <person name="Roberts A."/>
            <person name="Saif S."/>
            <person name="Shea T."/>
            <person name="Sisk P."/>
            <person name="Sykes S."/>
            <person name="Wortman J."/>
            <person name="Nusbaum C."/>
            <person name="Birren B."/>
        </authorList>
    </citation>
    <scope>NUCLEOTIDE SEQUENCE [LARGE SCALE GENOMIC DNA]</scope>
    <source>
        <strain evidence="3 4">MS-1</strain>
    </source>
</reference>
<organism evidence="3 4">
    <name type="scientific">Parabacteroides gordonii MS-1 = DSM 23371</name>
    <dbReference type="NCBI Taxonomy" id="1203610"/>
    <lineage>
        <taxon>Bacteria</taxon>
        <taxon>Pseudomonadati</taxon>
        <taxon>Bacteroidota</taxon>
        <taxon>Bacteroidia</taxon>
        <taxon>Bacteroidales</taxon>
        <taxon>Tannerellaceae</taxon>
        <taxon>Parabacteroides</taxon>
    </lineage>
</organism>
<feature type="compositionally biased region" description="Basic residues" evidence="1">
    <location>
        <begin position="295"/>
        <end position="308"/>
    </location>
</feature>
<dbReference type="STRING" id="1203610.HMPREF1536_04537"/>
<name>A0A0F5IVB2_9BACT</name>
<proteinExistence type="predicted"/>